<evidence type="ECO:0000256" key="3">
    <source>
        <dbReference type="ARBA" id="ARBA00022475"/>
    </source>
</evidence>
<keyword evidence="6 7" id="KW-0472">Membrane</keyword>
<feature type="transmembrane region" description="Helical" evidence="7">
    <location>
        <begin position="273"/>
        <end position="297"/>
    </location>
</feature>
<evidence type="ECO:0000313" key="9">
    <source>
        <dbReference type="Proteomes" id="UP000637267"/>
    </source>
</evidence>
<evidence type="ECO:0000256" key="4">
    <source>
        <dbReference type="ARBA" id="ARBA00022692"/>
    </source>
</evidence>
<evidence type="ECO:0000256" key="2">
    <source>
        <dbReference type="ARBA" id="ARBA00007977"/>
    </source>
</evidence>
<evidence type="ECO:0000313" key="8">
    <source>
        <dbReference type="EMBL" id="GGP23534.1"/>
    </source>
</evidence>
<keyword evidence="4 7" id="KW-0812">Transmembrane</keyword>
<dbReference type="PANTHER" id="PTHR30106">
    <property type="entry name" value="INNER MEMBRANE PROTEIN YEIH-RELATED"/>
    <property type="match status" value="1"/>
</dbReference>
<evidence type="ECO:0000256" key="7">
    <source>
        <dbReference type="SAM" id="Phobius"/>
    </source>
</evidence>
<gene>
    <name evidence="8" type="primary">yeiH</name>
    <name evidence="8" type="ORF">GCM10010970_35340</name>
</gene>
<feature type="transmembrane region" description="Helical" evidence="7">
    <location>
        <begin position="21"/>
        <end position="43"/>
    </location>
</feature>
<proteinExistence type="inferred from homology"/>
<comment type="caution">
    <text evidence="8">The sequence shown here is derived from an EMBL/GenBank/DDBJ whole genome shotgun (WGS) entry which is preliminary data.</text>
</comment>
<feature type="transmembrane region" description="Helical" evidence="7">
    <location>
        <begin position="172"/>
        <end position="193"/>
    </location>
</feature>
<name>A0ABQ2PEC8_9NEIS</name>
<evidence type="ECO:0000256" key="1">
    <source>
        <dbReference type="ARBA" id="ARBA00004651"/>
    </source>
</evidence>
<dbReference type="InterPro" id="IPR018383">
    <property type="entry name" value="UPF0324_pro"/>
</dbReference>
<evidence type="ECO:0000256" key="6">
    <source>
        <dbReference type="ARBA" id="ARBA00023136"/>
    </source>
</evidence>
<keyword evidence="9" id="KW-1185">Reference proteome</keyword>
<feature type="transmembrane region" description="Helical" evidence="7">
    <location>
        <begin position="335"/>
        <end position="357"/>
    </location>
</feature>
<feature type="transmembrane region" description="Helical" evidence="7">
    <location>
        <begin position="303"/>
        <end position="323"/>
    </location>
</feature>
<sequence>MENIEKKSSLYWAELNNATQGLGRYLPGLGLTLALAAAAMWLADLPALSASGLSALTLAIVGGMVLGNTAYPAMAATTGAGVGFSKQKLLRLGIILYGFRLTFQQIGAVGISAILIDALVLTSTLFIAYQVGTRWLKLDKQTALLVGSGSAICGAAAVLATEPVLRAKPSTVTIAVSTVVVFGTVSMFIYPMLYPLAHHLGWAVSAQAFGIYTGSTIHEVAQVVAAASQVSSATADTAVIAKMIRVMMLAPFLITVSWWMARTPQAAQEGQRGGITIPWFAVLFIVMAGVHSLGWVPQPVVKGLLQIDTLLLAMAMAALGLDTRISAIRAAGVKPLLLATVLFGWLIAGGAGINMLVRTLLNA</sequence>
<evidence type="ECO:0000256" key="5">
    <source>
        <dbReference type="ARBA" id="ARBA00022989"/>
    </source>
</evidence>
<comment type="subcellular location">
    <subcellularLocation>
        <location evidence="1">Cell membrane</location>
        <topology evidence="1">Multi-pass membrane protein</topology>
    </subcellularLocation>
</comment>
<feature type="transmembrane region" description="Helical" evidence="7">
    <location>
        <begin position="106"/>
        <end position="129"/>
    </location>
</feature>
<feature type="transmembrane region" description="Helical" evidence="7">
    <location>
        <begin position="141"/>
        <end position="160"/>
    </location>
</feature>
<keyword evidence="3" id="KW-1003">Cell membrane</keyword>
<comment type="similarity">
    <text evidence="2">Belongs to the UPF0324 family.</text>
</comment>
<dbReference type="NCBIfam" id="TIGR00698">
    <property type="entry name" value="YeiH family putative sulfate export transporter"/>
    <property type="match status" value="1"/>
</dbReference>
<feature type="transmembrane region" description="Helical" evidence="7">
    <location>
        <begin position="55"/>
        <end position="85"/>
    </location>
</feature>
<dbReference type="EMBL" id="BMLX01000006">
    <property type="protein sequence ID" value="GGP23534.1"/>
    <property type="molecule type" value="Genomic_DNA"/>
</dbReference>
<feature type="transmembrane region" description="Helical" evidence="7">
    <location>
        <begin position="243"/>
        <end position="261"/>
    </location>
</feature>
<organism evidence="8 9">
    <name type="scientific">Silvimonas iriomotensis</name>
    <dbReference type="NCBI Taxonomy" id="449662"/>
    <lineage>
        <taxon>Bacteria</taxon>
        <taxon>Pseudomonadati</taxon>
        <taxon>Pseudomonadota</taxon>
        <taxon>Betaproteobacteria</taxon>
        <taxon>Neisseriales</taxon>
        <taxon>Chitinibacteraceae</taxon>
        <taxon>Silvimonas</taxon>
    </lineage>
</organism>
<accession>A0ABQ2PEC8</accession>
<keyword evidence="5 7" id="KW-1133">Transmembrane helix</keyword>
<dbReference type="InterPro" id="IPR004630">
    <property type="entry name" value="UPF0324_YeiH-like"/>
</dbReference>
<dbReference type="PANTHER" id="PTHR30106:SF2">
    <property type="entry name" value="UPF0324 INNER MEMBRANE PROTEIN YEIH"/>
    <property type="match status" value="1"/>
</dbReference>
<protein>
    <submittedName>
        <fullName evidence="8">Membrane protein</fullName>
    </submittedName>
</protein>
<reference evidence="9" key="1">
    <citation type="journal article" date="2019" name="Int. J. Syst. Evol. Microbiol.">
        <title>The Global Catalogue of Microorganisms (GCM) 10K type strain sequencing project: providing services to taxonomists for standard genome sequencing and annotation.</title>
        <authorList>
            <consortium name="The Broad Institute Genomics Platform"/>
            <consortium name="The Broad Institute Genome Sequencing Center for Infectious Disease"/>
            <person name="Wu L."/>
            <person name="Ma J."/>
        </authorList>
    </citation>
    <scope>NUCLEOTIDE SEQUENCE [LARGE SCALE GENOMIC DNA]</scope>
    <source>
        <strain evidence="9">CGMCC 1.8859</strain>
    </source>
</reference>
<dbReference type="Pfam" id="PF03601">
    <property type="entry name" value="Cons_hypoth698"/>
    <property type="match status" value="1"/>
</dbReference>
<dbReference type="RefSeq" id="WP_188706051.1">
    <property type="nucleotide sequence ID" value="NZ_BMLX01000006.1"/>
</dbReference>
<dbReference type="Proteomes" id="UP000637267">
    <property type="component" value="Unassembled WGS sequence"/>
</dbReference>